<protein>
    <submittedName>
        <fullName evidence="1">Uncharacterized protein</fullName>
    </submittedName>
</protein>
<dbReference type="AlphaFoldDB" id="A0A3P3DCB9"/>
<dbReference type="OrthoDB" id="7874560at2"/>
<dbReference type="RefSeq" id="WP_124966144.1">
    <property type="nucleotide sequence ID" value="NZ_RRAZ01000028.1"/>
</dbReference>
<evidence type="ECO:0000313" key="2">
    <source>
        <dbReference type="Proteomes" id="UP000282125"/>
    </source>
</evidence>
<gene>
    <name evidence="1" type="ORF">EG244_15785</name>
</gene>
<name>A0A3P3DCB9_9RHOB</name>
<dbReference type="Proteomes" id="UP000282125">
    <property type="component" value="Unassembled WGS sequence"/>
</dbReference>
<comment type="caution">
    <text evidence="1">The sequence shown here is derived from an EMBL/GenBank/DDBJ whole genome shotgun (WGS) entry which is preliminary data.</text>
</comment>
<accession>A0A3P3DCB9</accession>
<dbReference type="EMBL" id="RRAZ01000028">
    <property type="protein sequence ID" value="RRH71973.1"/>
    <property type="molecule type" value="Genomic_DNA"/>
</dbReference>
<keyword evidence="2" id="KW-1185">Reference proteome</keyword>
<organism evidence="1 2">
    <name type="scientific">Falsigemmobacter faecalis</name>
    <dbReference type="NCBI Taxonomy" id="2488730"/>
    <lineage>
        <taxon>Bacteria</taxon>
        <taxon>Pseudomonadati</taxon>
        <taxon>Pseudomonadota</taxon>
        <taxon>Alphaproteobacteria</taxon>
        <taxon>Rhodobacterales</taxon>
        <taxon>Paracoccaceae</taxon>
        <taxon>Falsigemmobacter</taxon>
    </lineage>
</organism>
<evidence type="ECO:0000313" key="1">
    <source>
        <dbReference type="EMBL" id="RRH71973.1"/>
    </source>
</evidence>
<reference evidence="1 2" key="1">
    <citation type="submission" date="2018-11" db="EMBL/GenBank/DDBJ databases">
        <title>Gemmobacter sp. nov., YIM 102744-1 draft genome.</title>
        <authorList>
            <person name="Li G."/>
            <person name="Jiang Y."/>
        </authorList>
    </citation>
    <scope>NUCLEOTIDE SEQUENCE [LARGE SCALE GENOMIC DNA]</scope>
    <source>
        <strain evidence="1 2">YIM 102744-1</strain>
    </source>
</reference>
<sequence>MNAMNPLSGPDTALPVDTCNSLRKSNFSNLFDDGETHNLEVSARRAAYVAEVLGVDPPARLVDEEDCLSPEVMDFVRHTGASLDFIFVGDLRGMILTDCERRLEWFTGKSGEA</sequence>
<proteinExistence type="predicted"/>